<gene>
    <name evidence="1" type="primary">gb00320</name>
    <name evidence="1" type="ORF">PR202_gb00320</name>
</gene>
<protein>
    <submittedName>
        <fullName evidence="1">Uncharacterized protein</fullName>
    </submittedName>
</protein>
<sequence length="73" mass="8204">MQFLIEARVWPEKQVSKRPGRNPSEEGIWPPQLPLHAAVVVDAVTTVSAVAEAPIIWMSSWLSSRRTPLSFLH</sequence>
<accession>A0AAV5DSA8</accession>
<proteinExistence type="predicted"/>
<dbReference type="Proteomes" id="UP001054889">
    <property type="component" value="Unassembled WGS sequence"/>
</dbReference>
<comment type="caution">
    <text evidence="1">The sequence shown here is derived from an EMBL/GenBank/DDBJ whole genome shotgun (WGS) entry which is preliminary data.</text>
</comment>
<name>A0AAV5DSA8_ELECO</name>
<evidence type="ECO:0000313" key="2">
    <source>
        <dbReference type="Proteomes" id="UP001054889"/>
    </source>
</evidence>
<evidence type="ECO:0000313" key="1">
    <source>
        <dbReference type="EMBL" id="GJN13599.1"/>
    </source>
</evidence>
<reference evidence="1" key="1">
    <citation type="journal article" date="2018" name="DNA Res.">
        <title>Multiple hybrid de novo genome assembly of finger millet, an orphan allotetraploid crop.</title>
        <authorList>
            <person name="Hatakeyama M."/>
            <person name="Aluri S."/>
            <person name="Balachadran M.T."/>
            <person name="Sivarajan S.R."/>
            <person name="Patrignani A."/>
            <person name="Gruter S."/>
            <person name="Poveda L."/>
            <person name="Shimizu-Inatsugi R."/>
            <person name="Baeten J."/>
            <person name="Francoijs K.J."/>
            <person name="Nataraja K.N."/>
            <person name="Reddy Y.A.N."/>
            <person name="Phadnis S."/>
            <person name="Ravikumar R.L."/>
            <person name="Schlapbach R."/>
            <person name="Sreeman S.M."/>
            <person name="Shimizu K.K."/>
        </authorList>
    </citation>
    <scope>NUCLEOTIDE SEQUENCE</scope>
</reference>
<dbReference type="AlphaFoldDB" id="A0AAV5DSA8"/>
<organism evidence="1 2">
    <name type="scientific">Eleusine coracana subsp. coracana</name>
    <dbReference type="NCBI Taxonomy" id="191504"/>
    <lineage>
        <taxon>Eukaryota</taxon>
        <taxon>Viridiplantae</taxon>
        <taxon>Streptophyta</taxon>
        <taxon>Embryophyta</taxon>
        <taxon>Tracheophyta</taxon>
        <taxon>Spermatophyta</taxon>
        <taxon>Magnoliopsida</taxon>
        <taxon>Liliopsida</taxon>
        <taxon>Poales</taxon>
        <taxon>Poaceae</taxon>
        <taxon>PACMAD clade</taxon>
        <taxon>Chloridoideae</taxon>
        <taxon>Cynodonteae</taxon>
        <taxon>Eleusininae</taxon>
        <taxon>Eleusine</taxon>
    </lineage>
</organism>
<keyword evidence="2" id="KW-1185">Reference proteome</keyword>
<dbReference type="EMBL" id="BQKI01000071">
    <property type="protein sequence ID" value="GJN13599.1"/>
    <property type="molecule type" value="Genomic_DNA"/>
</dbReference>
<reference evidence="1" key="2">
    <citation type="submission" date="2021-12" db="EMBL/GenBank/DDBJ databases">
        <title>Resequencing data analysis of finger millet.</title>
        <authorList>
            <person name="Hatakeyama M."/>
            <person name="Aluri S."/>
            <person name="Balachadran M.T."/>
            <person name="Sivarajan S.R."/>
            <person name="Poveda L."/>
            <person name="Shimizu-Inatsugi R."/>
            <person name="Schlapbach R."/>
            <person name="Sreeman S.M."/>
            <person name="Shimizu K.K."/>
        </authorList>
    </citation>
    <scope>NUCLEOTIDE SEQUENCE</scope>
</reference>